<dbReference type="PROSITE" id="PS50922">
    <property type="entry name" value="TLC"/>
    <property type="match status" value="1"/>
</dbReference>
<name>A0A1Y2IW93_TRAC3</name>
<keyword evidence="5" id="KW-0256">Endoplasmic reticulum</keyword>
<feature type="region of interest" description="Disordered" evidence="10">
    <location>
        <begin position="394"/>
        <end position="415"/>
    </location>
</feature>
<dbReference type="STRING" id="1353009.A0A1Y2IW93"/>
<protein>
    <submittedName>
        <fullName evidence="13">Longevity assurance proteins LAG1/LAC1</fullName>
    </submittedName>
</protein>
<dbReference type="OrthoDB" id="3053196at2759"/>
<evidence type="ECO:0000256" key="10">
    <source>
        <dbReference type="SAM" id="MobiDB-lite"/>
    </source>
</evidence>
<feature type="transmembrane region" description="Helical" evidence="11">
    <location>
        <begin position="307"/>
        <end position="334"/>
    </location>
</feature>
<feature type="transmembrane region" description="Helical" evidence="11">
    <location>
        <begin position="138"/>
        <end position="160"/>
    </location>
</feature>
<keyword evidence="3" id="KW-0808">Transferase</keyword>
<feature type="transmembrane region" description="Helical" evidence="11">
    <location>
        <begin position="279"/>
        <end position="300"/>
    </location>
</feature>
<feature type="transmembrane region" description="Helical" evidence="11">
    <location>
        <begin position="224"/>
        <end position="242"/>
    </location>
</feature>
<evidence type="ECO:0000313" key="13">
    <source>
        <dbReference type="EMBL" id="OSD04222.1"/>
    </source>
</evidence>
<dbReference type="Proteomes" id="UP000193067">
    <property type="component" value="Unassembled WGS sequence"/>
</dbReference>
<evidence type="ECO:0000256" key="6">
    <source>
        <dbReference type="ARBA" id="ARBA00022989"/>
    </source>
</evidence>
<feature type="domain" description="TLC" evidence="12">
    <location>
        <begin position="170"/>
        <end position="390"/>
    </location>
</feature>
<dbReference type="AlphaFoldDB" id="A0A1Y2IW93"/>
<comment type="subcellular location">
    <subcellularLocation>
        <location evidence="1">Endoplasmic reticulum membrane</location>
        <topology evidence="1">Multi-pass membrane protein</topology>
    </subcellularLocation>
</comment>
<dbReference type="GO" id="GO:0005789">
    <property type="term" value="C:endoplasmic reticulum membrane"/>
    <property type="evidence" value="ECO:0007669"/>
    <property type="project" value="UniProtKB-SubCell"/>
</dbReference>
<evidence type="ECO:0000256" key="5">
    <source>
        <dbReference type="ARBA" id="ARBA00022824"/>
    </source>
</evidence>
<evidence type="ECO:0000256" key="4">
    <source>
        <dbReference type="ARBA" id="ARBA00022692"/>
    </source>
</evidence>
<keyword evidence="14" id="KW-1185">Reference proteome</keyword>
<evidence type="ECO:0000256" key="11">
    <source>
        <dbReference type="SAM" id="Phobius"/>
    </source>
</evidence>
<comment type="similarity">
    <text evidence="2">Belongs to the sphingosine N-acyltransferase family.</text>
</comment>
<dbReference type="PANTHER" id="PTHR12560:SF11">
    <property type="entry name" value="CERAMIDE SYNTHASE LAC1-RELATED"/>
    <property type="match status" value="1"/>
</dbReference>
<feature type="transmembrane region" description="Helical" evidence="11">
    <location>
        <begin position="72"/>
        <end position="93"/>
    </location>
</feature>
<proteinExistence type="inferred from homology"/>
<evidence type="ECO:0000256" key="1">
    <source>
        <dbReference type="ARBA" id="ARBA00004477"/>
    </source>
</evidence>
<evidence type="ECO:0000256" key="2">
    <source>
        <dbReference type="ARBA" id="ARBA00009808"/>
    </source>
</evidence>
<organism evidence="13 14">
    <name type="scientific">Trametes coccinea (strain BRFM310)</name>
    <name type="common">Pycnoporus coccineus</name>
    <dbReference type="NCBI Taxonomy" id="1353009"/>
    <lineage>
        <taxon>Eukaryota</taxon>
        <taxon>Fungi</taxon>
        <taxon>Dikarya</taxon>
        <taxon>Basidiomycota</taxon>
        <taxon>Agaricomycotina</taxon>
        <taxon>Agaricomycetes</taxon>
        <taxon>Polyporales</taxon>
        <taxon>Polyporaceae</taxon>
        <taxon>Trametes</taxon>
    </lineage>
</organism>
<dbReference type="InterPro" id="IPR016439">
    <property type="entry name" value="Lag1/Lac1-like"/>
</dbReference>
<feature type="transmembrane region" description="Helical" evidence="11">
    <location>
        <begin position="181"/>
        <end position="204"/>
    </location>
</feature>
<evidence type="ECO:0000256" key="3">
    <source>
        <dbReference type="ARBA" id="ARBA00022679"/>
    </source>
</evidence>
<dbReference type="SMART" id="SM00724">
    <property type="entry name" value="TLC"/>
    <property type="match status" value="1"/>
</dbReference>
<evidence type="ECO:0000256" key="7">
    <source>
        <dbReference type="ARBA" id="ARBA00023136"/>
    </source>
</evidence>
<sequence length="415" mass="49298">MSRRARTGAKQTPLENIETDSPRQLDGLLEPQTPLGQDGGRLSPIPRRGDEPLVRWSTESQGLWKDIKTLRWVIVPSSSLKILLIVLVLWSTWELLAPLALPGVPNPFAPLLFISHRIPGTPDADPRYQKGYLDLAFIAYYIVFWSFVRQSLFVYILRPLGRRLGLKREAKVDRFGEQGYAILYFAVMGTWGIRIMSQLPTWWYRTEYFWIDYPHWEMKPELKRYYLMQGAYWCHQLLVLLLRLEKPRKDYTELVAHHFVTIWLVGWSYLINLTYIGNAVYLSMDLPDTFLAMSLLLNYIQWDRIKIAVFALFLIPLWSYFRHWLNWVILWSVWFEFDLMPETSKRWSPDDGVWMVWWMKYQVFVPLLLLQALNLFWYFLILRIAYRALRESGVKATDDRSDDEGDPEEEQKQDN</sequence>
<gene>
    <name evidence="13" type="ORF">PYCCODRAFT_1433605</name>
</gene>
<dbReference type="Pfam" id="PF03798">
    <property type="entry name" value="TRAM_LAG1_CLN8"/>
    <property type="match status" value="1"/>
</dbReference>
<dbReference type="GO" id="GO:0046513">
    <property type="term" value="P:ceramide biosynthetic process"/>
    <property type="evidence" value="ECO:0007669"/>
    <property type="project" value="InterPro"/>
</dbReference>
<evidence type="ECO:0000313" key="14">
    <source>
        <dbReference type="Proteomes" id="UP000193067"/>
    </source>
</evidence>
<keyword evidence="4 9" id="KW-0812">Transmembrane</keyword>
<dbReference type="PANTHER" id="PTHR12560">
    <property type="entry name" value="LONGEVITY ASSURANCE FACTOR 1 LAG1"/>
    <property type="match status" value="1"/>
</dbReference>
<evidence type="ECO:0000259" key="12">
    <source>
        <dbReference type="PROSITE" id="PS50922"/>
    </source>
</evidence>
<dbReference type="EMBL" id="KZ084097">
    <property type="protein sequence ID" value="OSD04222.1"/>
    <property type="molecule type" value="Genomic_DNA"/>
</dbReference>
<keyword evidence="8" id="KW-0325">Glycoprotein</keyword>
<accession>A0A1Y2IW93</accession>
<feature type="transmembrane region" description="Helical" evidence="11">
    <location>
        <begin position="354"/>
        <end position="380"/>
    </location>
</feature>
<dbReference type="GO" id="GO:0050291">
    <property type="term" value="F:sphingosine N-acyltransferase activity"/>
    <property type="evidence" value="ECO:0007669"/>
    <property type="project" value="InterPro"/>
</dbReference>
<keyword evidence="7 9" id="KW-0472">Membrane</keyword>
<evidence type="ECO:0000256" key="8">
    <source>
        <dbReference type="ARBA" id="ARBA00023180"/>
    </source>
</evidence>
<feature type="transmembrane region" description="Helical" evidence="11">
    <location>
        <begin position="254"/>
        <end position="273"/>
    </location>
</feature>
<feature type="region of interest" description="Disordered" evidence="10">
    <location>
        <begin position="1"/>
        <end position="49"/>
    </location>
</feature>
<reference evidence="13 14" key="1">
    <citation type="journal article" date="2015" name="Biotechnol. Biofuels">
        <title>Enhanced degradation of softwood versus hardwood by the white-rot fungus Pycnoporus coccineus.</title>
        <authorList>
            <person name="Couturier M."/>
            <person name="Navarro D."/>
            <person name="Chevret D."/>
            <person name="Henrissat B."/>
            <person name="Piumi F."/>
            <person name="Ruiz-Duenas F.J."/>
            <person name="Martinez A.T."/>
            <person name="Grigoriev I.V."/>
            <person name="Riley R."/>
            <person name="Lipzen A."/>
            <person name="Berrin J.G."/>
            <person name="Master E.R."/>
            <person name="Rosso M.N."/>
        </authorList>
    </citation>
    <scope>NUCLEOTIDE SEQUENCE [LARGE SCALE GENOMIC DNA]</scope>
    <source>
        <strain evidence="13 14">BRFM310</strain>
    </source>
</reference>
<dbReference type="InterPro" id="IPR006634">
    <property type="entry name" value="TLC-dom"/>
</dbReference>
<keyword evidence="6 11" id="KW-1133">Transmembrane helix</keyword>
<feature type="compositionally biased region" description="Acidic residues" evidence="10">
    <location>
        <begin position="400"/>
        <end position="409"/>
    </location>
</feature>
<evidence type="ECO:0000256" key="9">
    <source>
        <dbReference type="PROSITE-ProRule" id="PRU00205"/>
    </source>
</evidence>